<organism evidence="1 2">
    <name type="scientific">Pedobacter yulinensis</name>
    <dbReference type="NCBI Taxonomy" id="2126353"/>
    <lineage>
        <taxon>Bacteria</taxon>
        <taxon>Pseudomonadati</taxon>
        <taxon>Bacteroidota</taxon>
        <taxon>Sphingobacteriia</taxon>
        <taxon>Sphingobacteriales</taxon>
        <taxon>Sphingobacteriaceae</taxon>
        <taxon>Pedobacter</taxon>
    </lineage>
</organism>
<name>A0A2T3HR04_9SPHI</name>
<proteinExistence type="predicted"/>
<dbReference type="EMBL" id="PYLS01000001">
    <property type="protein sequence ID" value="PST84872.1"/>
    <property type="molecule type" value="Genomic_DNA"/>
</dbReference>
<dbReference type="OrthoDB" id="9815923at2"/>
<keyword evidence="1" id="KW-0808">Transferase</keyword>
<dbReference type="InterPro" id="IPR029044">
    <property type="entry name" value="Nucleotide-diphossugar_trans"/>
</dbReference>
<keyword evidence="2" id="KW-1185">Reference proteome</keyword>
<evidence type="ECO:0000313" key="2">
    <source>
        <dbReference type="Proteomes" id="UP000240912"/>
    </source>
</evidence>
<evidence type="ECO:0000313" key="1">
    <source>
        <dbReference type="EMBL" id="PST84872.1"/>
    </source>
</evidence>
<dbReference type="Gene3D" id="3.90.550.10">
    <property type="entry name" value="Spore Coat Polysaccharide Biosynthesis Protein SpsA, Chain A"/>
    <property type="match status" value="1"/>
</dbReference>
<reference evidence="1 2" key="1">
    <citation type="submission" date="2018-03" db="EMBL/GenBank/DDBJ databases">
        <authorList>
            <person name="Keele B.F."/>
        </authorList>
    </citation>
    <scope>NUCLEOTIDE SEQUENCE [LARGE SCALE GENOMIC DNA]</scope>
    <source>
        <strain evidence="1 2">YL28-9</strain>
    </source>
</reference>
<comment type="caution">
    <text evidence="1">The sequence shown here is derived from an EMBL/GenBank/DDBJ whole genome shotgun (WGS) entry which is preliminary data.</text>
</comment>
<gene>
    <name evidence="1" type="ORF">C7T94_01745</name>
</gene>
<protein>
    <submittedName>
        <fullName evidence="1">Glycosyl transferase</fullName>
    </submittedName>
</protein>
<dbReference type="GO" id="GO:0016740">
    <property type="term" value="F:transferase activity"/>
    <property type="evidence" value="ECO:0007669"/>
    <property type="project" value="UniProtKB-KW"/>
</dbReference>
<accession>A0A2T3HR04</accession>
<dbReference type="Proteomes" id="UP000240912">
    <property type="component" value="Unassembled WGS sequence"/>
</dbReference>
<sequence length="291" mass="34369">MKVSGFTFIRNAVVNDYPVREAISSVLPLCDEFVVALGNSSDDTEALVRSIDSDKIRIINTVWDESLKEGGAVFAAETNKALAAVDPQADWLVYIQGDEAIHENDIPLIRQEMENCLTDNKIEGLLFNYRHFYGSYDYTAESRRWYRREIRILKNLPGMHSYRDAQGFRRNGKKICTKLIHACIYHYGWVKPPKNLLNKVRNFNQYYHTQEWIEENYPEVGEFDMRNADRLVRFEGSHPAVMQERIARSNWKFREVPDTSRFQSMRRRLLEKFEAFTGIRPFEYRNYKRVR</sequence>
<dbReference type="AlphaFoldDB" id="A0A2T3HR04"/>
<dbReference type="SUPFAM" id="SSF53448">
    <property type="entry name" value="Nucleotide-diphospho-sugar transferases"/>
    <property type="match status" value="1"/>
</dbReference>
<dbReference type="RefSeq" id="WP_107213060.1">
    <property type="nucleotide sequence ID" value="NZ_KZ686268.1"/>
</dbReference>